<dbReference type="Gene3D" id="2.40.128.130">
    <property type="entry name" value="Autotransporter beta-domain"/>
    <property type="match status" value="1"/>
</dbReference>
<proteinExistence type="predicted"/>
<dbReference type="SUPFAM" id="SSF103515">
    <property type="entry name" value="Autotransporter"/>
    <property type="match status" value="1"/>
</dbReference>
<evidence type="ECO:0000256" key="1">
    <source>
        <dbReference type="SAM" id="SignalP"/>
    </source>
</evidence>
<dbReference type="NCBIfam" id="TIGR02913">
    <property type="entry name" value="HAF_rpt"/>
    <property type="match status" value="3"/>
</dbReference>
<feature type="signal peptide" evidence="1">
    <location>
        <begin position="1"/>
        <end position="39"/>
    </location>
</feature>
<gene>
    <name evidence="3" type="ORF">GCM10016455_06100</name>
</gene>
<protein>
    <recommendedName>
        <fullName evidence="2">Autotransporter domain-containing protein</fullName>
    </recommendedName>
</protein>
<evidence type="ECO:0000259" key="2">
    <source>
        <dbReference type="PROSITE" id="PS51208"/>
    </source>
</evidence>
<feature type="domain" description="Autotransporter" evidence="2">
    <location>
        <begin position="444"/>
        <end position="721"/>
    </location>
</feature>
<organism evidence="3 4">
    <name type="scientific">Aliiroseovarius zhejiangensis</name>
    <dbReference type="NCBI Taxonomy" id="1632025"/>
    <lineage>
        <taxon>Bacteria</taxon>
        <taxon>Pseudomonadati</taxon>
        <taxon>Pseudomonadota</taxon>
        <taxon>Alphaproteobacteria</taxon>
        <taxon>Rhodobacterales</taxon>
        <taxon>Paracoccaceae</taxon>
        <taxon>Aliiroseovarius</taxon>
    </lineage>
</organism>
<name>A0ABQ3INF1_9RHOB</name>
<comment type="caution">
    <text evidence="3">The sequence shown here is derived from an EMBL/GenBank/DDBJ whole genome shotgun (WGS) entry which is preliminary data.</text>
</comment>
<dbReference type="EMBL" id="BNCH01000001">
    <property type="protein sequence ID" value="GHE88737.1"/>
    <property type="molecule type" value="Genomic_DNA"/>
</dbReference>
<dbReference type="PROSITE" id="PS51208">
    <property type="entry name" value="AUTOTRANSPORTER"/>
    <property type="match status" value="1"/>
</dbReference>
<evidence type="ECO:0000313" key="3">
    <source>
        <dbReference type="EMBL" id="GHE88737.1"/>
    </source>
</evidence>
<evidence type="ECO:0000313" key="4">
    <source>
        <dbReference type="Proteomes" id="UP000609802"/>
    </source>
</evidence>
<accession>A0ABQ3INF1</accession>
<feature type="chain" id="PRO_5047124746" description="Autotransporter domain-containing protein" evidence="1">
    <location>
        <begin position="40"/>
        <end position="721"/>
    </location>
</feature>
<reference evidence="4" key="1">
    <citation type="journal article" date="2019" name="Int. J. Syst. Evol. Microbiol.">
        <title>The Global Catalogue of Microorganisms (GCM) 10K type strain sequencing project: providing services to taxonomists for standard genome sequencing and annotation.</title>
        <authorList>
            <consortium name="The Broad Institute Genomics Platform"/>
            <consortium name="The Broad Institute Genome Sequencing Center for Infectious Disease"/>
            <person name="Wu L."/>
            <person name="Ma J."/>
        </authorList>
    </citation>
    <scope>NUCLEOTIDE SEQUENCE [LARGE SCALE GENOMIC DNA]</scope>
    <source>
        <strain evidence="4">KCTC 42443</strain>
    </source>
</reference>
<dbReference type="InterPro" id="IPR014262">
    <property type="entry name" value="HAF_rpt"/>
</dbReference>
<keyword evidence="4" id="KW-1185">Reference proteome</keyword>
<dbReference type="InterPro" id="IPR036709">
    <property type="entry name" value="Autotransporte_beta_dom_sf"/>
</dbReference>
<dbReference type="InterPro" id="IPR005546">
    <property type="entry name" value="Autotransporte_beta"/>
</dbReference>
<dbReference type="SMART" id="SM00869">
    <property type="entry name" value="Autotransporter"/>
    <property type="match status" value="1"/>
</dbReference>
<dbReference type="Pfam" id="PF03797">
    <property type="entry name" value="Autotransporter"/>
    <property type="match status" value="1"/>
</dbReference>
<keyword evidence="1" id="KW-0732">Signal</keyword>
<dbReference type="Proteomes" id="UP000609802">
    <property type="component" value="Unassembled WGS sequence"/>
</dbReference>
<dbReference type="RefSeq" id="WP_191284995.1">
    <property type="nucleotide sequence ID" value="NZ_BNCH01000001.1"/>
</dbReference>
<sequence>MKHYFKEQSDYSSASKTTVNLRRLIAASTLALTAHPVLAQTTGPTPTIESIPTFDDSAMVTGSDAVDISGDGSVVVGYASDSATTPRAFAYSGGTLVNLAPAMGDASFARGASEDGSVITGVYLTAGTPTMFYWTQATGAVSIPISAGVLGEANGISADGTRIVGTIFDNGAATPAPAGPTSPAPYDRAFVWTRATNTFVTLPSLVANGDTYGADISDNGTIVVGRAETATTTHAFRAVVGGAITDLGTIGGAAGQSRANGVSGDGQVVVGQSVAPSVTGQRAFRWSAATGMVQLASTDEANVVFSLANAASQDGSYVAGAARYSTTPGYRALRWDENGVAQDLGDLTTGNTGTSFANGISADGSVVVGVATNDAGDSRGFIWRDVEDPDDTTGTPGGTMLDHINTLTQVSDNAAQQAAGAHYMDKLVQFTLGQSLELPIEGSAGQRSKTGLGHPFSIKVNAGAASNRDGNDTALAGLIAATALTDNLSLGGFLGLGTDDDTLTGFGIDGTFRSFGVYLQGGHPATEGLNWKLAAAQSAAEVEITRSTALPNTERGLGRTDMRARAGSIEVGYGMQRGAALVTPFLRVSRSSVDRDGYTETNAVAFPVTYDDYVVSATTATLGADVRIPVSAAGVVRLKAGVEWDLSRSTDTVSGTSAIPGMTSFAIAGPTLEHEERLFAEARYTHALGNGRSYDLGLGVHQTPYAEKPSVMATIGYQMDF</sequence>